<evidence type="ECO:0000313" key="4">
    <source>
        <dbReference type="EMBL" id="CAF1392052.1"/>
    </source>
</evidence>
<feature type="compositionally biased region" description="Basic residues" evidence="2">
    <location>
        <begin position="223"/>
        <end position="233"/>
    </location>
</feature>
<evidence type="ECO:0000256" key="2">
    <source>
        <dbReference type="SAM" id="MobiDB-lite"/>
    </source>
</evidence>
<evidence type="ECO:0000256" key="1">
    <source>
        <dbReference type="SAM" id="Coils"/>
    </source>
</evidence>
<protein>
    <submittedName>
        <fullName evidence="3">Uncharacterized protein</fullName>
    </submittedName>
</protein>
<evidence type="ECO:0000313" key="6">
    <source>
        <dbReference type="Proteomes" id="UP000663877"/>
    </source>
</evidence>
<evidence type="ECO:0000313" key="5">
    <source>
        <dbReference type="Proteomes" id="UP000663832"/>
    </source>
</evidence>
<dbReference type="EMBL" id="CAJNOM010000362">
    <property type="protein sequence ID" value="CAF1392052.1"/>
    <property type="molecule type" value="Genomic_DNA"/>
</dbReference>
<proteinExistence type="predicted"/>
<name>A0A814RPM4_9BILA</name>
<sequence>MTTTPNEFLKFAKDMGLNQEKTISLTPLSISNNNNGYNTLTGLSVLNNLCHLIEQIHTLKAENNRLRAHMELVNHVEKFLLKTEQNTKLMRHKEKKHVRSTRSIHIGEGTYDEDKSFTISPSNSLKIKKHDSPTLSMTSRERLGVDFIISHDDSSSMLHVDNDQSDLSSSNLPKWNKLRHALSFSRRRRKRSPTTPALNNIERIIPAISISLESDDDRLQDTKHHKKKKKKIRTTNSSRRDLNNDDTDEDAYAEFKNIHSERKNYRNYTENSLHSGLKTTSTSYLPISSGIIDDDTSFTRKQSKIAHYRNKIYSKLTTVKKQFSDQNSLLHPIGNTHSFAFDDIGSGLNHAILSTKLASAMTKSYQQKMREWETMQKSNFLVNYRRQSIVNKNELNNNSRKTSLISIINEAPNDSLIPSIEISNAEIEPNNLILSPILSPNQRSLILHQWREIMSEEIALRHYNEYLERKMQELKQLETDLKTLKAIIFSTNNQKNIFKHRSMTSVEQLDQDLLDQHSQIDLPQRCHSLQSLMNMPASWVLAVQSAAYSDILDGTSNKTTKRAIIFNKNFFNQLKQFKDERQRFEQDTIKGSQIFRNSKTNLSYEENSNEKRSNRPRTKIILTRACLRKFSYTSTSEIPQSFLSNTMIPLQTTISKLETSSYIDLLSTPITNEQEFGLSASPSSSTMLNKRSKRSRFDFKKTLQRSKSMCMTQFNSWLQRRRQQHLSVPRRKSAIDPKTNKEMKLSPCSTPKLLGSPRLARIHQKIFKQQNPSPISPSASPIEIPLSESFMELPPASLSPFLDDSDEQFQKQEHPVRIYLPARTSPATRHVRITDVNIISDNNNIKTPPMSKITSPVILRKNLTSSIKTTARERRESFAAQSKSS</sequence>
<dbReference type="EMBL" id="CAJNOI010000153">
    <property type="protein sequence ID" value="CAF1135739.1"/>
    <property type="molecule type" value="Genomic_DNA"/>
</dbReference>
<comment type="caution">
    <text evidence="3">The sequence shown here is derived from an EMBL/GenBank/DDBJ whole genome shotgun (WGS) entry which is preliminary data.</text>
</comment>
<feature type="region of interest" description="Disordered" evidence="2">
    <location>
        <begin position="219"/>
        <end position="247"/>
    </location>
</feature>
<dbReference type="Proteomes" id="UP000663877">
    <property type="component" value="Unassembled WGS sequence"/>
</dbReference>
<evidence type="ECO:0000313" key="3">
    <source>
        <dbReference type="EMBL" id="CAF1135739.1"/>
    </source>
</evidence>
<feature type="coiled-coil region" evidence="1">
    <location>
        <begin position="460"/>
        <end position="494"/>
    </location>
</feature>
<dbReference type="Proteomes" id="UP000663832">
    <property type="component" value="Unassembled WGS sequence"/>
</dbReference>
<organism evidence="3 6">
    <name type="scientific">Adineta steineri</name>
    <dbReference type="NCBI Taxonomy" id="433720"/>
    <lineage>
        <taxon>Eukaryota</taxon>
        <taxon>Metazoa</taxon>
        <taxon>Spiralia</taxon>
        <taxon>Gnathifera</taxon>
        <taxon>Rotifera</taxon>
        <taxon>Eurotatoria</taxon>
        <taxon>Bdelloidea</taxon>
        <taxon>Adinetida</taxon>
        <taxon>Adinetidae</taxon>
        <taxon>Adineta</taxon>
    </lineage>
</organism>
<keyword evidence="5" id="KW-1185">Reference proteome</keyword>
<accession>A0A814RPM4</accession>
<reference evidence="3" key="1">
    <citation type="submission" date="2021-02" db="EMBL/GenBank/DDBJ databases">
        <authorList>
            <person name="Nowell W R."/>
        </authorList>
    </citation>
    <scope>NUCLEOTIDE SEQUENCE</scope>
</reference>
<dbReference type="AlphaFoldDB" id="A0A814RPM4"/>
<dbReference type="OrthoDB" id="10020055at2759"/>
<gene>
    <name evidence="3" type="ORF">BJG266_LOCUS23260</name>
    <name evidence="4" type="ORF">QVE165_LOCUS36268</name>
</gene>
<keyword evidence="1" id="KW-0175">Coiled coil</keyword>